<evidence type="ECO:0000313" key="7">
    <source>
        <dbReference type="Proteomes" id="UP001457282"/>
    </source>
</evidence>
<dbReference type="CDD" id="cd03571">
    <property type="entry name" value="ENTH"/>
    <property type="match status" value="1"/>
</dbReference>
<evidence type="ECO:0000256" key="1">
    <source>
        <dbReference type="ARBA" id="ARBA00004132"/>
    </source>
</evidence>
<evidence type="ECO:0000313" key="6">
    <source>
        <dbReference type="EMBL" id="KAK9913521.1"/>
    </source>
</evidence>
<evidence type="ECO:0000256" key="2">
    <source>
        <dbReference type="ARBA" id="ARBA00004555"/>
    </source>
</evidence>
<dbReference type="PANTHER" id="PTHR12276">
    <property type="entry name" value="EPSIN/ENT-RELATED"/>
    <property type="match status" value="1"/>
</dbReference>
<dbReference type="EMBL" id="JBEDUW010000007">
    <property type="protein sequence ID" value="KAK9913521.1"/>
    <property type="molecule type" value="Genomic_DNA"/>
</dbReference>
<dbReference type="SUPFAM" id="SSF48464">
    <property type="entry name" value="ENTH/VHS domain"/>
    <property type="match status" value="1"/>
</dbReference>
<dbReference type="Pfam" id="PF01417">
    <property type="entry name" value="ENTH"/>
    <property type="match status" value="1"/>
</dbReference>
<dbReference type="GO" id="GO:0005794">
    <property type="term" value="C:Golgi apparatus"/>
    <property type="evidence" value="ECO:0007669"/>
    <property type="project" value="UniProtKB-SubCell"/>
</dbReference>
<comment type="subcellular location">
    <subcellularLocation>
        <location evidence="1">Cytoplasmic vesicle</location>
        <location evidence="1">Clathrin-coated vesicle</location>
    </subcellularLocation>
    <subcellularLocation>
        <location evidence="2">Golgi apparatus</location>
    </subcellularLocation>
</comment>
<dbReference type="Gene3D" id="1.25.40.90">
    <property type="match status" value="1"/>
</dbReference>
<dbReference type="GO" id="GO:0030125">
    <property type="term" value="C:clathrin vesicle coat"/>
    <property type="evidence" value="ECO:0007669"/>
    <property type="project" value="TreeGrafter"/>
</dbReference>
<dbReference type="PANTHER" id="PTHR12276:SF113">
    <property type="entry name" value="ENTH_VHS FAMILY PROTEIN"/>
    <property type="match status" value="1"/>
</dbReference>
<protein>
    <recommendedName>
        <fullName evidence="5">ENTH domain-containing protein</fullName>
    </recommendedName>
</protein>
<keyword evidence="4" id="KW-0968">Cytoplasmic vesicle</keyword>
<dbReference type="InterPro" id="IPR008942">
    <property type="entry name" value="ENTH_VHS"/>
</dbReference>
<sequence length="264" mass="30978">MSSPLFYELRKQASSFLKEKIKTARLSLTDVTPAELMTEEATNENSWPTDTRTIGVISRAAFEVDDYWRIVEILHRRFLNFDRKNWRGSYKALILLEYLLSHGPLRIAEEFQCDIDVIKQMGRFQHIDQKGFNWGLRVRKLSDKVLKLLEDTVFLKEERARARNLTHGIQGFGSFSQQHSSFTDSSLKEFSLKTYERCNSHYNDHQSREEKLLDLNENFLSKKQLQIDDHDIMSSKPETNLDIGDHPFCKNEHQTEETLLSTEE</sequence>
<evidence type="ECO:0000256" key="4">
    <source>
        <dbReference type="ARBA" id="ARBA00023329"/>
    </source>
</evidence>
<dbReference type="GO" id="GO:0005543">
    <property type="term" value="F:phospholipid binding"/>
    <property type="evidence" value="ECO:0007669"/>
    <property type="project" value="TreeGrafter"/>
</dbReference>
<dbReference type="GO" id="GO:0005886">
    <property type="term" value="C:plasma membrane"/>
    <property type="evidence" value="ECO:0007669"/>
    <property type="project" value="TreeGrafter"/>
</dbReference>
<dbReference type="SMART" id="SM00273">
    <property type="entry name" value="ENTH"/>
    <property type="match status" value="1"/>
</dbReference>
<dbReference type="InterPro" id="IPR013809">
    <property type="entry name" value="ENTH"/>
</dbReference>
<dbReference type="Proteomes" id="UP001457282">
    <property type="component" value="Unassembled WGS sequence"/>
</dbReference>
<proteinExistence type="predicted"/>
<organism evidence="6 7">
    <name type="scientific">Rubus argutus</name>
    <name type="common">Southern blackberry</name>
    <dbReference type="NCBI Taxonomy" id="59490"/>
    <lineage>
        <taxon>Eukaryota</taxon>
        <taxon>Viridiplantae</taxon>
        <taxon>Streptophyta</taxon>
        <taxon>Embryophyta</taxon>
        <taxon>Tracheophyta</taxon>
        <taxon>Spermatophyta</taxon>
        <taxon>Magnoliopsida</taxon>
        <taxon>eudicotyledons</taxon>
        <taxon>Gunneridae</taxon>
        <taxon>Pentapetalae</taxon>
        <taxon>rosids</taxon>
        <taxon>fabids</taxon>
        <taxon>Rosales</taxon>
        <taxon>Rosaceae</taxon>
        <taxon>Rosoideae</taxon>
        <taxon>Rosoideae incertae sedis</taxon>
        <taxon>Rubus</taxon>
    </lineage>
</organism>
<name>A0AAW1W2J5_RUBAR</name>
<dbReference type="GO" id="GO:0005768">
    <property type="term" value="C:endosome"/>
    <property type="evidence" value="ECO:0007669"/>
    <property type="project" value="TreeGrafter"/>
</dbReference>
<comment type="caution">
    <text evidence="6">The sequence shown here is derived from an EMBL/GenBank/DDBJ whole genome shotgun (WGS) entry which is preliminary data.</text>
</comment>
<evidence type="ECO:0000256" key="3">
    <source>
        <dbReference type="ARBA" id="ARBA00023034"/>
    </source>
</evidence>
<dbReference type="GO" id="GO:0030276">
    <property type="term" value="F:clathrin binding"/>
    <property type="evidence" value="ECO:0007669"/>
    <property type="project" value="TreeGrafter"/>
</dbReference>
<feature type="domain" description="ENTH" evidence="5">
    <location>
        <begin position="26"/>
        <end position="159"/>
    </location>
</feature>
<reference evidence="6 7" key="1">
    <citation type="journal article" date="2023" name="G3 (Bethesda)">
        <title>A chromosome-length genome assembly and annotation of blackberry (Rubus argutus, cv. 'Hillquist').</title>
        <authorList>
            <person name="Bruna T."/>
            <person name="Aryal R."/>
            <person name="Dudchenko O."/>
            <person name="Sargent D.J."/>
            <person name="Mead D."/>
            <person name="Buti M."/>
            <person name="Cavallini A."/>
            <person name="Hytonen T."/>
            <person name="Andres J."/>
            <person name="Pham M."/>
            <person name="Weisz D."/>
            <person name="Mascagni F."/>
            <person name="Usai G."/>
            <person name="Natali L."/>
            <person name="Bassil N."/>
            <person name="Fernandez G.E."/>
            <person name="Lomsadze A."/>
            <person name="Armour M."/>
            <person name="Olukolu B."/>
            <person name="Poorten T."/>
            <person name="Britton C."/>
            <person name="Davik J."/>
            <person name="Ashrafi H."/>
            <person name="Aiden E.L."/>
            <person name="Borodovsky M."/>
            <person name="Worthington M."/>
        </authorList>
    </citation>
    <scope>NUCLEOTIDE SEQUENCE [LARGE SCALE GENOMIC DNA]</scope>
    <source>
        <strain evidence="6">PI 553951</strain>
    </source>
</reference>
<accession>A0AAW1W2J5</accession>
<dbReference type="PROSITE" id="PS50942">
    <property type="entry name" value="ENTH"/>
    <property type="match status" value="1"/>
</dbReference>
<dbReference type="GO" id="GO:0006897">
    <property type="term" value="P:endocytosis"/>
    <property type="evidence" value="ECO:0007669"/>
    <property type="project" value="TreeGrafter"/>
</dbReference>
<gene>
    <name evidence="6" type="ORF">M0R45_037334</name>
</gene>
<dbReference type="AlphaFoldDB" id="A0AAW1W2J5"/>
<evidence type="ECO:0000259" key="5">
    <source>
        <dbReference type="PROSITE" id="PS50942"/>
    </source>
</evidence>
<keyword evidence="7" id="KW-1185">Reference proteome</keyword>
<keyword evidence="3" id="KW-0333">Golgi apparatus</keyword>